<dbReference type="GO" id="GO:0003723">
    <property type="term" value="F:RNA binding"/>
    <property type="evidence" value="ECO:0007669"/>
    <property type="project" value="UniProtKB-UniRule"/>
</dbReference>
<evidence type="ECO:0000256" key="2">
    <source>
        <dbReference type="PROSITE-ProRule" id="PRU00176"/>
    </source>
</evidence>
<accession>A0A8T2RMX0</accession>
<proteinExistence type="predicted"/>
<keyword evidence="1 2" id="KW-0694">RNA-binding</keyword>
<feature type="compositionally biased region" description="Low complexity" evidence="3">
    <location>
        <begin position="502"/>
        <end position="519"/>
    </location>
</feature>
<feature type="compositionally biased region" description="Low complexity" evidence="3">
    <location>
        <begin position="533"/>
        <end position="547"/>
    </location>
</feature>
<sequence>MIYIASEIAQFELQNRVSKKTRFGVEGFLQQGFCSPEVHARTALLAMDSSGMELKKRKLEENGVVSTGGTVPASSAGPPLAAGQLQGDTAGGAAVSTIELPAESNGVGVPTYLNLEDARLMVEHLSKEDLASIVSNAILQHRDVLDEVRRITDVDPTRRKIFVRGLGWDTNSHTLRATFSEFGELEEAICIMDKVTGKSRGFGFVTYKHMDGALNALKERSKRIDGRIAVCQLASDGPGSSQPPQDVVLRKIYVGNVPLDWPVDRMLSIFSEYGEIEEGPLGLDKQVGKTRGFALFIYKSAESARRALEEPVKNIAGHQLFCKLAAEGAKQRPMHGQTEMADMCVVAQPGTAGPPSANMPYGATQYVGAPQGMMNQGVPYGQTTNQSLHTGLTAAVGHSMNISAHPNVGGSYPSQTMPANPSLPSTMNPPLGSAVSTGSSQIGTPVGMPSYGGHVGVDTYGQQVQPYGGHQSSSYNAQQAVSYVGQQGGYPSVGSQTSLYNTSQGPVTPQTQPVQSQYGLSSYQTQQQLTHYQGQQQSSLQYQGQQSAPTPASRMQQPGAPSMPYYGM</sequence>
<feature type="compositionally biased region" description="Polar residues" evidence="3">
    <location>
        <begin position="412"/>
        <end position="443"/>
    </location>
</feature>
<dbReference type="SMART" id="SM00360">
    <property type="entry name" value="RRM"/>
    <property type="match status" value="2"/>
</dbReference>
<dbReference type="InterPro" id="IPR000504">
    <property type="entry name" value="RRM_dom"/>
</dbReference>
<evidence type="ECO:0000256" key="1">
    <source>
        <dbReference type="ARBA" id="ARBA00022884"/>
    </source>
</evidence>
<dbReference type="PANTHER" id="PTHR48024:SF25">
    <property type="entry name" value="UBP1-ASSOCIATED PROTEIN 2C"/>
    <property type="match status" value="1"/>
</dbReference>
<dbReference type="Proteomes" id="UP000825935">
    <property type="component" value="Chromosome 26"/>
</dbReference>
<dbReference type="EMBL" id="CM035431">
    <property type="protein sequence ID" value="KAH7296935.1"/>
    <property type="molecule type" value="Genomic_DNA"/>
</dbReference>
<feature type="region of interest" description="Disordered" evidence="3">
    <location>
        <begin position="494"/>
        <end position="519"/>
    </location>
</feature>
<evidence type="ECO:0000256" key="3">
    <source>
        <dbReference type="SAM" id="MobiDB-lite"/>
    </source>
</evidence>
<evidence type="ECO:0000313" key="6">
    <source>
        <dbReference type="Proteomes" id="UP000825935"/>
    </source>
</evidence>
<evidence type="ECO:0000313" key="5">
    <source>
        <dbReference type="EMBL" id="KAH7296935.1"/>
    </source>
</evidence>
<reference evidence="5" key="1">
    <citation type="submission" date="2021-08" db="EMBL/GenBank/DDBJ databases">
        <title>WGS assembly of Ceratopteris richardii.</title>
        <authorList>
            <person name="Marchant D.B."/>
            <person name="Chen G."/>
            <person name="Jenkins J."/>
            <person name="Shu S."/>
            <person name="Leebens-Mack J."/>
            <person name="Grimwood J."/>
            <person name="Schmutz J."/>
            <person name="Soltis P."/>
            <person name="Soltis D."/>
            <person name="Chen Z.-H."/>
        </authorList>
    </citation>
    <scope>NUCLEOTIDE SEQUENCE</scope>
    <source>
        <strain evidence="5">Whitten #5841</strain>
        <tissue evidence="5">Leaf</tissue>
    </source>
</reference>
<dbReference type="SUPFAM" id="SSF54928">
    <property type="entry name" value="RNA-binding domain, RBD"/>
    <property type="match status" value="1"/>
</dbReference>
<gene>
    <name evidence="5" type="ORF">KP509_26G045600</name>
</gene>
<dbReference type="InterPro" id="IPR050886">
    <property type="entry name" value="RNA-binding_reg"/>
</dbReference>
<dbReference type="PROSITE" id="PS50102">
    <property type="entry name" value="RRM"/>
    <property type="match status" value="2"/>
</dbReference>
<feature type="domain" description="RRM" evidence="4">
    <location>
        <begin position="250"/>
        <end position="327"/>
    </location>
</feature>
<name>A0A8T2RMX0_CERRI</name>
<feature type="domain" description="RRM" evidence="4">
    <location>
        <begin position="159"/>
        <end position="236"/>
    </location>
</feature>
<keyword evidence="6" id="KW-1185">Reference proteome</keyword>
<dbReference type="Gene3D" id="3.30.70.330">
    <property type="match status" value="2"/>
</dbReference>
<protein>
    <recommendedName>
        <fullName evidence="4">RRM domain-containing protein</fullName>
    </recommendedName>
</protein>
<feature type="region of interest" description="Disordered" evidence="3">
    <location>
        <begin position="411"/>
        <end position="450"/>
    </location>
</feature>
<dbReference type="InterPro" id="IPR012677">
    <property type="entry name" value="Nucleotide-bd_a/b_plait_sf"/>
</dbReference>
<evidence type="ECO:0000259" key="4">
    <source>
        <dbReference type="PROSITE" id="PS50102"/>
    </source>
</evidence>
<feature type="region of interest" description="Disordered" evidence="3">
    <location>
        <begin position="533"/>
        <end position="568"/>
    </location>
</feature>
<dbReference type="InterPro" id="IPR035979">
    <property type="entry name" value="RBD_domain_sf"/>
</dbReference>
<dbReference type="PANTHER" id="PTHR48024">
    <property type="entry name" value="GEO13361P1-RELATED"/>
    <property type="match status" value="1"/>
</dbReference>
<dbReference type="OrthoDB" id="1875751at2759"/>
<dbReference type="GO" id="GO:0005634">
    <property type="term" value="C:nucleus"/>
    <property type="evidence" value="ECO:0007669"/>
    <property type="project" value="TreeGrafter"/>
</dbReference>
<organism evidence="5 6">
    <name type="scientific">Ceratopteris richardii</name>
    <name type="common">Triangle waterfern</name>
    <dbReference type="NCBI Taxonomy" id="49495"/>
    <lineage>
        <taxon>Eukaryota</taxon>
        <taxon>Viridiplantae</taxon>
        <taxon>Streptophyta</taxon>
        <taxon>Embryophyta</taxon>
        <taxon>Tracheophyta</taxon>
        <taxon>Polypodiopsida</taxon>
        <taxon>Polypodiidae</taxon>
        <taxon>Polypodiales</taxon>
        <taxon>Pteridineae</taxon>
        <taxon>Pteridaceae</taxon>
        <taxon>Parkerioideae</taxon>
        <taxon>Ceratopteris</taxon>
    </lineage>
</organism>
<comment type="caution">
    <text evidence="5">The sequence shown here is derived from an EMBL/GenBank/DDBJ whole genome shotgun (WGS) entry which is preliminary data.</text>
</comment>
<dbReference type="OMA" id="INGHQIY"/>
<dbReference type="AlphaFoldDB" id="A0A8T2RMX0"/>
<dbReference type="Pfam" id="PF00076">
    <property type="entry name" value="RRM_1"/>
    <property type="match status" value="2"/>
</dbReference>